<keyword evidence="2" id="KW-1185">Reference proteome</keyword>
<organism evidence="1 2">
    <name type="scientific">Parnassius apollo</name>
    <name type="common">Apollo butterfly</name>
    <name type="synonym">Papilio apollo</name>
    <dbReference type="NCBI Taxonomy" id="110799"/>
    <lineage>
        <taxon>Eukaryota</taxon>
        <taxon>Metazoa</taxon>
        <taxon>Ecdysozoa</taxon>
        <taxon>Arthropoda</taxon>
        <taxon>Hexapoda</taxon>
        <taxon>Insecta</taxon>
        <taxon>Pterygota</taxon>
        <taxon>Neoptera</taxon>
        <taxon>Endopterygota</taxon>
        <taxon>Lepidoptera</taxon>
        <taxon>Glossata</taxon>
        <taxon>Ditrysia</taxon>
        <taxon>Papilionoidea</taxon>
        <taxon>Papilionidae</taxon>
        <taxon>Parnassiinae</taxon>
        <taxon>Parnassini</taxon>
        <taxon>Parnassius</taxon>
        <taxon>Parnassius</taxon>
    </lineage>
</organism>
<dbReference type="EMBL" id="CAJQZP010000171">
    <property type="protein sequence ID" value="CAG4942526.1"/>
    <property type="molecule type" value="Genomic_DNA"/>
</dbReference>
<proteinExistence type="predicted"/>
<evidence type="ECO:0000313" key="2">
    <source>
        <dbReference type="Proteomes" id="UP000691718"/>
    </source>
</evidence>
<reference evidence="1" key="1">
    <citation type="submission" date="2021-04" db="EMBL/GenBank/DDBJ databases">
        <authorList>
            <person name="Tunstrom K."/>
        </authorList>
    </citation>
    <scope>NUCLEOTIDE SEQUENCE</scope>
</reference>
<comment type="caution">
    <text evidence="1">The sequence shown here is derived from an EMBL/GenBank/DDBJ whole genome shotgun (WGS) entry which is preliminary data.</text>
</comment>
<sequence>MYAEYAFTTAVPVPKEHRTSEYPFLTESEADYKFVKATNKFGLFNMSSSTFKDSGKKSTHSISEASGTSLYSLYKEPKGTADISEANAKKSEFLQTLNKINKQSNTNKSVDFTKYTSSTWEAVHVKTGQSISTKLYPHLNFGTDAHDSDIWLAFLTDAGLLQASEIAIEPSDSTMHHDSKGDELEFIVKQIEHHEVRTESTTTNLRDDYEDIHRKIPGLFWDTVSDHYTMCILVLFLD</sequence>
<protein>
    <submittedName>
        <fullName evidence="1">(apollo) hypothetical protein</fullName>
    </submittedName>
</protein>
<gene>
    <name evidence="1" type="ORF">PAPOLLO_LOCUS2455</name>
</gene>
<evidence type="ECO:0000313" key="1">
    <source>
        <dbReference type="EMBL" id="CAG4942526.1"/>
    </source>
</evidence>
<accession>A0A8S3W6C2</accession>
<dbReference type="AlphaFoldDB" id="A0A8S3W6C2"/>
<dbReference type="OrthoDB" id="6334211at2759"/>
<name>A0A8S3W6C2_PARAO</name>
<dbReference type="Proteomes" id="UP000691718">
    <property type="component" value="Unassembled WGS sequence"/>
</dbReference>